<dbReference type="AlphaFoldDB" id="A0A3S5CIL0"/>
<keyword evidence="2" id="KW-1185">Reference proteome</keyword>
<reference evidence="1" key="1">
    <citation type="submission" date="2018-11" db="EMBL/GenBank/DDBJ databases">
        <authorList>
            <consortium name="Pathogen Informatics"/>
        </authorList>
    </citation>
    <scope>NUCLEOTIDE SEQUENCE</scope>
</reference>
<comment type="caution">
    <text evidence="1">The sequence shown here is derived from an EMBL/GenBank/DDBJ whole genome shotgun (WGS) entry which is preliminary data.</text>
</comment>
<evidence type="ECO:0000313" key="1">
    <source>
        <dbReference type="EMBL" id="VEL11198.1"/>
    </source>
</evidence>
<gene>
    <name evidence="1" type="ORF">PXEA_LOCUS4638</name>
</gene>
<dbReference type="EMBL" id="CAAALY010011139">
    <property type="protein sequence ID" value="VEL11198.1"/>
    <property type="molecule type" value="Genomic_DNA"/>
</dbReference>
<organism evidence="1 2">
    <name type="scientific">Protopolystoma xenopodis</name>
    <dbReference type="NCBI Taxonomy" id="117903"/>
    <lineage>
        <taxon>Eukaryota</taxon>
        <taxon>Metazoa</taxon>
        <taxon>Spiralia</taxon>
        <taxon>Lophotrochozoa</taxon>
        <taxon>Platyhelminthes</taxon>
        <taxon>Monogenea</taxon>
        <taxon>Polyopisthocotylea</taxon>
        <taxon>Polystomatidea</taxon>
        <taxon>Polystomatidae</taxon>
        <taxon>Protopolystoma</taxon>
    </lineage>
</organism>
<protein>
    <submittedName>
        <fullName evidence="1">Uncharacterized protein</fullName>
    </submittedName>
</protein>
<name>A0A3S5CIL0_9PLAT</name>
<evidence type="ECO:0000313" key="2">
    <source>
        <dbReference type="Proteomes" id="UP000784294"/>
    </source>
</evidence>
<sequence>MILSKKVFCGATRPLLAPLMATDNLQILHKWLLGWLFLRAEWFFGTTQIHPKHGRASWRWISTTALDPHGFLRDEDVMLSTFMLSNTHMACEYMIVCVAFIYIRGSL</sequence>
<dbReference type="Proteomes" id="UP000784294">
    <property type="component" value="Unassembled WGS sequence"/>
</dbReference>
<proteinExistence type="predicted"/>
<accession>A0A3S5CIL0</accession>